<dbReference type="RefSeq" id="WP_042900474.1">
    <property type="nucleotide sequence ID" value="NZ_JPFU01000008.1"/>
</dbReference>
<gene>
    <name evidence="2" type="ORF">SK629_0570</name>
</gene>
<name>A0A081Q1A0_STRMT</name>
<dbReference type="OrthoDB" id="1456570at2"/>
<comment type="caution">
    <text evidence="2">The sequence shown here is derived from an EMBL/GenBank/DDBJ whole genome shotgun (WGS) entry which is preliminary data.</text>
</comment>
<evidence type="ECO:0000313" key="2">
    <source>
        <dbReference type="EMBL" id="KEQ36723.1"/>
    </source>
</evidence>
<dbReference type="PATRIC" id="fig|28037.95.peg.509"/>
<protein>
    <recommendedName>
        <fullName evidence="1">Cysteine-rich CPCC domain-containing protein</fullName>
    </recommendedName>
</protein>
<dbReference type="InterPro" id="IPR025983">
    <property type="entry name" value="Cys_rich_CPCC"/>
</dbReference>
<sequence>MNKTGKENLIIINGSEYVHCPVCGTVTAVYDICDVCHWQNTGAFNIDGGPNEMTLAEAKEAYVKGIPII</sequence>
<dbReference type="Pfam" id="PF14206">
    <property type="entry name" value="Cys_rich_CPCC"/>
    <property type="match status" value="1"/>
</dbReference>
<dbReference type="Proteomes" id="UP000028090">
    <property type="component" value="Unassembled WGS sequence"/>
</dbReference>
<feature type="domain" description="Cysteine-rich CPCC" evidence="1">
    <location>
        <begin position="19"/>
        <end position="63"/>
    </location>
</feature>
<evidence type="ECO:0000313" key="3">
    <source>
        <dbReference type="Proteomes" id="UP000028090"/>
    </source>
</evidence>
<reference evidence="2 3" key="1">
    <citation type="submission" date="2014-05" db="EMBL/GenBank/DDBJ databases">
        <authorList>
            <person name="Daugherty S.C."/>
            <person name="Tallon L.J."/>
            <person name="Sadzewicz L."/>
            <person name="Kilian M."/>
            <person name="Tettelin H."/>
        </authorList>
    </citation>
    <scope>NUCLEOTIDE SEQUENCE [LARGE SCALE GENOMIC DNA]</scope>
    <source>
        <strain evidence="2 3">SK629</strain>
    </source>
</reference>
<organism evidence="2 3">
    <name type="scientific">Streptococcus mitis</name>
    <dbReference type="NCBI Taxonomy" id="28037"/>
    <lineage>
        <taxon>Bacteria</taxon>
        <taxon>Bacillati</taxon>
        <taxon>Bacillota</taxon>
        <taxon>Bacilli</taxon>
        <taxon>Lactobacillales</taxon>
        <taxon>Streptococcaceae</taxon>
        <taxon>Streptococcus</taxon>
        <taxon>Streptococcus mitis group</taxon>
    </lineage>
</organism>
<dbReference type="AlphaFoldDB" id="A0A081Q1A0"/>
<dbReference type="EMBL" id="JPFU01000008">
    <property type="protein sequence ID" value="KEQ36723.1"/>
    <property type="molecule type" value="Genomic_DNA"/>
</dbReference>
<accession>A0A081Q1A0</accession>
<evidence type="ECO:0000259" key="1">
    <source>
        <dbReference type="Pfam" id="PF14206"/>
    </source>
</evidence>
<proteinExistence type="predicted"/>